<gene>
    <name evidence="2" type="ORF">HERI1096_LOCUS25987</name>
</gene>
<sequence>MLIFAAQVVAWVINASVTRARAREVVTALVDEPDVALSPAAAVSECRVRATSGLHLRDFVVTMMAASKRHEAVRAHLSTWLLHTRVLVTSDAPLPLRNNSLHRFVPMPGRARCLG</sequence>
<feature type="signal peptide" evidence="1">
    <location>
        <begin position="1"/>
        <end position="22"/>
    </location>
</feature>
<proteinExistence type="predicted"/>
<accession>A0A7S3F5P0</accession>
<dbReference type="EMBL" id="HBHX01046934">
    <property type="protein sequence ID" value="CAE0126242.1"/>
    <property type="molecule type" value="Transcribed_RNA"/>
</dbReference>
<keyword evidence="1" id="KW-0732">Signal</keyword>
<reference evidence="2" key="1">
    <citation type="submission" date="2021-01" db="EMBL/GenBank/DDBJ databases">
        <authorList>
            <person name="Corre E."/>
            <person name="Pelletier E."/>
            <person name="Niang G."/>
            <person name="Scheremetjew M."/>
            <person name="Finn R."/>
            <person name="Kale V."/>
            <person name="Holt S."/>
            <person name="Cochrane G."/>
            <person name="Meng A."/>
            <person name="Brown T."/>
            <person name="Cohen L."/>
        </authorList>
    </citation>
    <scope>NUCLEOTIDE SEQUENCE</scope>
    <source>
        <strain evidence="2">CCMP281</strain>
    </source>
</reference>
<organism evidence="2">
    <name type="scientific">Haptolina ericina</name>
    <dbReference type="NCBI Taxonomy" id="156174"/>
    <lineage>
        <taxon>Eukaryota</taxon>
        <taxon>Haptista</taxon>
        <taxon>Haptophyta</taxon>
        <taxon>Prymnesiophyceae</taxon>
        <taxon>Prymnesiales</taxon>
        <taxon>Prymnesiaceae</taxon>
        <taxon>Haptolina</taxon>
    </lineage>
</organism>
<protein>
    <submittedName>
        <fullName evidence="2">Uncharacterized protein</fullName>
    </submittedName>
</protein>
<name>A0A7S3F5P0_9EUKA</name>
<feature type="chain" id="PRO_5031171012" evidence="1">
    <location>
        <begin position="23"/>
        <end position="115"/>
    </location>
</feature>
<dbReference type="AlphaFoldDB" id="A0A7S3F5P0"/>
<evidence type="ECO:0000256" key="1">
    <source>
        <dbReference type="SAM" id="SignalP"/>
    </source>
</evidence>
<evidence type="ECO:0000313" key="2">
    <source>
        <dbReference type="EMBL" id="CAE0126242.1"/>
    </source>
</evidence>